<reference evidence="6" key="2">
    <citation type="submission" date="2015-02" db="UniProtKB">
        <authorList>
            <consortium name="EnsemblMetazoa"/>
        </authorList>
    </citation>
    <scope>IDENTIFICATION</scope>
</reference>
<proteinExistence type="predicted"/>
<feature type="domain" description="Fibrinogen C-terminal" evidence="5">
    <location>
        <begin position="38"/>
        <end position="266"/>
    </location>
</feature>
<dbReference type="InterPro" id="IPR036056">
    <property type="entry name" value="Fibrinogen-like_C"/>
</dbReference>
<dbReference type="EMBL" id="JH431845">
    <property type="status" value="NOT_ANNOTATED_CDS"/>
    <property type="molecule type" value="Genomic_DNA"/>
</dbReference>
<evidence type="ECO:0000256" key="2">
    <source>
        <dbReference type="ARBA" id="ARBA00022525"/>
    </source>
</evidence>
<dbReference type="PANTHER" id="PTHR47221:SF5">
    <property type="entry name" value="FIBRINOGEN C-TERMINAL DOMAIN-CONTAINING PROTEIN"/>
    <property type="match status" value="1"/>
</dbReference>
<evidence type="ECO:0000256" key="1">
    <source>
        <dbReference type="ARBA" id="ARBA00004613"/>
    </source>
</evidence>
<dbReference type="SUPFAM" id="SSF56496">
    <property type="entry name" value="Fibrinogen C-terminal domain-like"/>
    <property type="match status" value="1"/>
</dbReference>
<dbReference type="EnsemblMetazoa" id="SMAR013431-RA">
    <property type="protein sequence ID" value="SMAR013431-PA"/>
    <property type="gene ID" value="SMAR013431"/>
</dbReference>
<name>T1JHV0_STRMM</name>
<evidence type="ECO:0000313" key="7">
    <source>
        <dbReference type="Proteomes" id="UP000014500"/>
    </source>
</evidence>
<dbReference type="InterPro" id="IPR002181">
    <property type="entry name" value="Fibrinogen_a/b/g_C_dom"/>
</dbReference>
<dbReference type="PROSITE" id="PS51406">
    <property type="entry name" value="FIBRINOGEN_C_2"/>
    <property type="match status" value="1"/>
</dbReference>
<dbReference type="eggNOG" id="KOG2579">
    <property type="taxonomic scope" value="Eukaryota"/>
</dbReference>
<evidence type="ECO:0000259" key="5">
    <source>
        <dbReference type="PROSITE" id="PS51406"/>
    </source>
</evidence>
<dbReference type="Gene3D" id="3.90.215.10">
    <property type="entry name" value="Gamma Fibrinogen, chain A, domain 1"/>
    <property type="match status" value="1"/>
</dbReference>
<reference evidence="7" key="1">
    <citation type="submission" date="2011-05" db="EMBL/GenBank/DDBJ databases">
        <authorList>
            <person name="Richards S.R."/>
            <person name="Qu J."/>
            <person name="Jiang H."/>
            <person name="Jhangiani S.N."/>
            <person name="Agravi P."/>
            <person name="Goodspeed R."/>
            <person name="Gross S."/>
            <person name="Mandapat C."/>
            <person name="Jackson L."/>
            <person name="Mathew T."/>
            <person name="Pu L."/>
            <person name="Thornton R."/>
            <person name="Saada N."/>
            <person name="Wilczek-Boney K.B."/>
            <person name="Lee S."/>
            <person name="Kovar C."/>
            <person name="Wu Y."/>
            <person name="Scherer S.E."/>
            <person name="Worley K.C."/>
            <person name="Muzny D.M."/>
            <person name="Gibbs R."/>
        </authorList>
    </citation>
    <scope>NUCLEOTIDE SEQUENCE</scope>
    <source>
        <strain evidence="7">Brora</strain>
    </source>
</reference>
<dbReference type="SMART" id="SM00186">
    <property type="entry name" value="FBG"/>
    <property type="match status" value="1"/>
</dbReference>
<dbReference type="Proteomes" id="UP000014500">
    <property type="component" value="Unassembled WGS sequence"/>
</dbReference>
<dbReference type="GO" id="GO:0030674">
    <property type="term" value="F:protein-macromolecule adaptor activity"/>
    <property type="evidence" value="ECO:0007669"/>
    <property type="project" value="TreeGrafter"/>
</dbReference>
<evidence type="ECO:0000256" key="3">
    <source>
        <dbReference type="ARBA" id="ARBA00023157"/>
    </source>
</evidence>
<evidence type="ECO:0000256" key="4">
    <source>
        <dbReference type="ARBA" id="ARBA00023180"/>
    </source>
</evidence>
<dbReference type="InterPro" id="IPR014716">
    <property type="entry name" value="Fibrinogen_a/b/g_C_1"/>
</dbReference>
<dbReference type="PANTHER" id="PTHR47221">
    <property type="entry name" value="FIBRINOGEN ALPHA CHAIN"/>
    <property type="match status" value="1"/>
</dbReference>
<dbReference type="OMA" id="GEHENFT"/>
<keyword evidence="3" id="KW-1015">Disulfide bond</keyword>
<sequence length="274" mass="31849">MQQNQSSVFIFNRHPTPIGKSNDYLQELPVANMKVVSAVLNGRPRSCAEVYHQGFQKNGIFSIWPQFNSSARLQLYAYCDMVTDGGGWTVVQRRGDFGGEHENFTRLWADYKRGFGHVSREFWLGLDPIYALTHQEDVELRIEIETWRGVKRFANYYEFQIADESDFYRLTVGNFTGDVEDCFSSYHNGVLFSTIDSNNAGHKSRECARHQGEGGGWWYDNCYMVKLNSIFYPQGDVDRGQGVQWRCWSGYWYSLKHVEMKVRPLCFPEKCNKN</sequence>
<dbReference type="GO" id="GO:0034116">
    <property type="term" value="P:positive regulation of heterotypic cell-cell adhesion"/>
    <property type="evidence" value="ECO:0007669"/>
    <property type="project" value="TreeGrafter"/>
</dbReference>
<keyword evidence="7" id="KW-1185">Reference proteome</keyword>
<dbReference type="PhylomeDB" id="T1JHV0"/>
<accession>T1JHV0</accession>
<dbReference type="GO" id="GO:0005201">
    <property type="term" value="F:extracellular matrix structural constituent"/>
    <property type="evidence" value="ECO:0007669"/>
    <property type="project" value="TreeGrafter"/>
</dbReference>
<dbReference type="AlphaFoldDB" id="T1JHV0"/>
<comment type="subcellular location">
    <subcellularLocation>
        <location evidence="1">Secreted</location>
    </subcellularLocation>
</comment>
<keyword evidence="2" id="KW-0964">Secreted</keyword>
<protein>
    <recommendedName>
        <fullName evidence="5">Fibrinogen C-terminal domain-containing protein</fullName>
    </recommendedName>
</protein>
<dbReference type="NCBIfam" id="NF040941">
    <property type="entry name" value="GGGWT_bact"/>
    <property type="match status" value="1"/>
</dbReference>
<evidence type="ECO:0000313" key="6">
    <source>
        <dbReference type="EnsemblMetazoa" id="SMAR013431-PA"/>
    </source>
</evidence>
<organism evidence="6 7">
    <name type="scientific">Strigamia maritima</name>
    <name type="common">European centipede</name>
    <name type="synonym">Geophilus maritimus</name>
    <dbReference type="NCBI Taxonomy" id="126957"/>
    <lineage>
        <taxon>Eukaryota</taxon>
        <taxon>Metazoa</taxon>
        <taxon>Ecdysozoa</taxon>
        <taxon>Arthropoda</taxon>
        <taxon>Myriapoda</taxon>
        <taxon>Chilopoda</taxon>
        <taxon>Pleurostigmophora</taxon>
        <taxon>Geophilomorpha</taxon>
        <taxon>Linotaeniidae</taxon>
        <taxon>Strigamia</taxon>
    </lineage>
</organism>
<keyword evidence="4" id="KW-0325">Glycoprotein</keyword>
<dbReference type="GO" id="GO:0005577">
    <property type="term" value="C:fibrinogen complex"/>
    <property type="evidence" value="ECO:0007669"/>
    <property type="project" value="TreeGrafter"/>
</dbReference>
<dbReference type="InterPro" id="IPR037579">
    <property type="entry name" value="FIB_ANG-like"/>
</dbReference>
<dbReference type="STRING" id="126957.T1JHV0"/>
<dbReference type="HOGENOM" id="CLU_038628_6_0_1"/>
<dbReference type="Pfam" id="PF00147">
    <property type="entry name" value="Fibrinogen_C"/>
    <property type="match status" value="1"/>
</dbReference>
<dbReference type="CDD" id="cd00087">
    <property type="entry name" value="FReD"/>
    <property type="match status" value="1"/>
</dbReference>